<keyword evidence="6" id="KW-1185">Reference proteome</keyword>
<keyword evidence="3" id="KW-0067">ATP-binding</keyword>
<evidence type="ECO:0000313" key="6">
    <source>
        <dbReference type="Proteomes" id="UP001500212"/>
    </source>
</evidence>
<dbReference type="Gene3D" id="3.40.50.12370">
    <property type="match status" value="1"/>
</dbReference>
<dbReference type="SUPFAM" id="SSF52402">
    <property type="entry name" value="Adenine nucleotide alpha hydrolases-like"/>
    <property type="match status" value="2"/>
</dbReference>
<dbReference type="Proteomes" id="UP001500212">
    <property type="component" value="Unassembled WGS sequence"/>
</dbReference>
<dbReference type="InterPro" id="IPR006016">
    <property type="entry name" value="UspA"/>
</dbReference>
<gene>
    <name evidence="5" type="ORF">GCM10023195_28760</name>
</gene>
<dbReference type="EMBL" id="BAABHJ010000006">
    <property type="protein sequence ID" value="GAA4607551.1"/>
    <property type="molecule type" value="Genomic_DNA"/>
</dbReference>
<sequence>MSGSRIPEEAGPVIAYVDGTPSGDEAVTWAIEEAGRRGSLVRVLPRREPDRLLAEAADAAMIVVGSTGFLAMSRLVTGSTAMEVAVRADVPVVVIRPGLPDAAPGPSAGRVVAGVDGTGLSEAAIRFAFAEADDRECGLTVVHAVDREEDREAAEAMLTRLADGRPDVRTVVGLGVASRVLIDESAGAELLVVGSRGRAGLSGMLLGSVSQAVVHRAHCPVAVVRAPPG</sequence>
<keyword evidence="2" id="KW-0547">Nucleotide-binding</keyword>
<organism evidence="5 6">
    <name type="scientific">Actinoallomurus liliacearum</name>
    <dbReference type="NCBI Taxonomy" id="1080073"/>
    <lineage>
        <taxon>Bacteria</taxon>
        <taxon>Bacillati</taxon>
        <taxon>Actinomycetota</taxon>
        <taxon>Actinomycetes</taxon>
        <taxon>Streptosporangiales</taxon>
        <taxon>Thermomonosporaceae</taxon>
        <taxon>Actinoallomurus</taxon>
    </lineage>
</organism>
<dbReference type="PANTHER" id="PTHR46268">
    <property type="entry name" value="STRESS RESPONSE PROTEIN NHAX"/>
    <property type="match status" value="1"/>
</dbReference>
<feature type="domain" description="UspA" evidence="4">
    <location>
        <begin position="110"/>
        <end position="225"/>
    </location>
</feature>
<evidence type="ECO:0000256" key="2">
    <source>
        <dbReference type="ARBA" id="ARBA00022741"/>
    </source>
</evidence>
<name>A0ABP8TK60_9ACTN</name>
<comment type="similarity">
    <text evidence="1">Belongs to the universal stress protein A family.</text>
</comment>
<accession>A0ABP8TK60</accession>
<evidence type="ECO:0000256" key="1">
    <source>
        <dbReference type="ARBA" id="ARBA00008791"/>
    </source>
</evidence>
<evidence type="ECO:0000313" key="5">
    <source>
        <dbReference type="EMBL" id="GAA4607551.1"/>
    </source>
</evidence>
<dbReference type="InterPro" id="IPR006015">
    <property type="entry name" value="Universal_stress_UspA"/>
</dbReference>
<evidence type="ECO:0000256" key="3">
    <source>
        <dbReference type="ARBA" id="ARBA00022840"/>
    </source>
</evidence>
<comment type="caution">
    <text evidence="5">The sequence shown here is derived from an EMBL/GenBank/DDBJ whole genome shotgun (WGS) entry which is preliminary data.</text>
</comment>
<dbReference type="PANTHER" id="PTHR46268:SF27">
    <property type="entry name" value="UNIVERSAL STRESS PROTEIN RV2623"/>
    <property type="match status" value="1"/>
</dbReference>
<dbReference type="PRINTS" id="PR01438">
    <property type="entry name" value="UNVRSLSTRESS"/>
</dbReference>
<reference evidence="6" key="1">
    <citation type="journal article" date="2019" name="Int. J. Syst. Evol. Microbiol.">
        <title>The Global Catalogue of Microorganisms (GCM) 10K type strain sequencing project: providing services to taxonomists for standard genome sequencing and annotation.</title>
        <authorList>
            <consortium name="The Broad Institute Genomics Platform"/>
            <consortium name="The Broad Institute Genome Sequencing Center for Infectious Disease"/>
            <person name="Wu L."/>
            <person name="Ma J."/>
        </authorList>
    </citation>
    <scope>NUCLEOTIDE SEQUENCE [LARGE SCALE GENOMIC DNA]</scope>
    <source>
        <strain evidence="6">JCM 17938</strain>
    </source>
</reference>
<feature type="domain" description="UspA" evidence="4">
    <location>
        <begin position="51"/>
        <end position="96"/>
    </location>
</feature>
<dbReference type="Pfam" id="PF00582">
    <property type="entry name" value="Usp"/>
    <property type="match status" value="2"/>
</dbReference>
<evidence type="ECO:0000259" key="4">
    <source>
        <dbReference type="Pfam" id="PF00582"/>
    </source>
</evidence>
<protein>
    <recommendedName>
        <fullName evidence="4">UspA domain-containing protein</fullName>
    </recommendedName>
</protein>
<proteinExistence type="inferred from homology"/>